<evidence type="ECO:0000256" key="10">
    <source>
        <dbReference type="ARBA" id="ARBA00038150"/>
    </source>
</evidence>
<keyword evidence="3" id="KW-0328">Glycosyltransferase</keyword>
<reference evidence="12" key="1">
    <citation type="submission" date="2017-02" db="UniProtKB">
        <authorList>
            <consortium name="WormBaseParasite"/>
        </authorList>
    </citation>
    <scope>IDENTIFICATION</scope>
</reference>
<keyword evidence="4" id="KW-0808">Transferase</keyword>
<keyword evidence="5" id="KW-0812">Transmembrane</keyword>
<dbReference type="PANTHER" id="PTHR19297">
    <property type="entry name" value="GLYCOSYLTRANSFERASE 14 FAMILY MEMBER"/>
    <property type="match status" value="1"/>
</dbReference>
<dbReference type="WBParaSite" id="SMUV_0000231701-mRNA-1">
    <property type="protein sequence ID" value="SMUV_0000231701-mRNA-1"/>
    <property type="gene ID" value="SMUV_0000231701"/>
</dbReference>
<evidence type="ECO:0000256" key="5">
    <source>
        <dbReference type="ARBA" id="ARBA00022692"/>
    </source>
</evidence>
<dbReference type="Proteomes" id="UP000046393">
    <property type="component" value="Unplaced"/>
</dbReference>
<evidence type="ECO:0000256" key="7">
    <source>
        <dbReference type="ARBA" id="ARBA00022989"/>
    </source>
</evidence>
<dbReference type="STRING" id="451379.A0A0N5ADQ0"/>
<keyword evidence="6" id="KW-0735">Signal-anchor</keyword>
<evidence type="ECO:0000256" key="9">
    <source>
        <dbReference type="ARBA" id="ARBA00023180"/>
    </source>
</evidence>
<evidence type="ECO:0000256" key="1">
    <source>
        <dbReference type="ARBA" id="ARBA00004606"/>
    </source>
</evidence>
<protein>
    <submittedName>
        <fullName evidence="12">Core-2/I-Branching enzyme</fullName>
    </submittedName>
</protein>
<dbReference type="PANTHER" id="PTHR19297:SF185">
    <property type="entry name" value="BETA-1,3-GALACTOSYL-O-GLYCOSYL-GLYCOPROTEIN BETA-1,6-N-ACETYLGLUCOSAMINYLTRANSFERASE 3"/>
    <property type="match status" value="1"/>
</dbReference>
<dbReference type="Pfam" id="PF02485">
    <property type="entry name" value="Branch"/>
    <property type="match status" value="1"/>
</dbReference>
<evidence type="ECO:0000313" key="11">
    <source>
        <dbReference type="Proteomes" id="UP000046393"/>
    </source>
</evidence>
<dbReference type="GO" id="GO:0008375">
    <property type="term" value="F:acetylglucosaminyltransferase activity"/>
    <property type="evidence" value="ECO:0007669"/>
    <property type="project" value="TreeGrafter"/>
</dbReference>
<evidence type="ECO:0000256" key="3">
    <source>
        <dbReference type="ARBA" id="ARBA00022676"/>
    </source>
</evidence>
<dbReference type="InterPro" id="IPR003406">
    <property type="entry name" value="Glyco_trans_14"/>
</dbReference>
<comment type="subcellular location">
    <subcellularLocation>
        <location evidence="1">Membrane</location>
        <topology evidence="1">Single-pass type II membrane protein</topology>
    </subcellularLocation>
</comment>
<accession>A0A0N5ADQ0</accession>
<organism evidence="11 12">
    <name type="scientific">Syphacia muris</name>
    <dbReference type="NCBI Taxonomy" id="451379"/>
    <lineage>
        <taxon>Eukaryota</taxon>
        <taxon>Metazoa</taxon>
        <taxon>Ecdysozoa</taxon>
        <taxon>Nematoda</taxon>
        <taxon>Chromadorea</taxon>
        <taxon>Rhabditida</taxon>
        <taxon>Spirurina</taxon>
        <taxon>Oxyuridomorpha</taxon>
        <taxon>Oxyuroidea</taxon>
        <taxon>Oxyuridae</taxon>
        <taxon>Syphacia</taxon>
    </lineage>
</organism>
<keyword evidence="7" id="KW-1133">Transmembrane helix</keyword>
<evidence type="ECO:0000256" key="2">
    <source>
        <dbReference type="ARBA" id="ARBA00004922"/>
    </source>
</evidence>
<evidence type="ECO:0000313" key="12">
    <source>
        <dbReference type="WBParaSite" id="SMUV_0000231701-mRNA-1"/>
    </source>
</evidence>
<dbReference type="AlphaFoldDB" id="A0A0N5ADQ0"/>
<name>A0A0N5ADQ0_9BILA</name>
<keyword evidence="9" id="KW-0325">Glycoprotein</keyword>
<dbReference type="GO" id="GO:0016020">
    <property type="term" value="C:membrane"/>
    <property type="evidence" value="ECO:0007669"/>
    <property type="project" value="UniProtKB-SubCell"/>
</dbReference>
<proteinExistence type="inferred from homology"/>
<evidence type="ECO:0000256" key="4">
    <source>
        <dbReference type="ARBA" id="ARBA00022679"/>
    </source>
</evidence>
<keyword evidence="11" id="KW-1185">Reference proteome</keyword>
<comment type="similarity">
    <text evidence="10">Belongs to the glycosyltransferase 14 family.</text>
</comment>
<evidence type="ECO:0000256" key="6">
    <source>
        <dbReference type="ARBA" id="ARBA00022968"/>
    </source>
</evidence>
<keyword evidence="8" id="KW-0472">Membrane</keyword>
<sequence length="364" mass="42299">LSNSTFCCSNLKLFRCKNIISYFGFNTKPLSVEEKEYPLAYGLLVYKWIDELYYTMSAIYQPQNVYCIGVDQKSSEEYKNGVGYLQECFPNIHVMITPPIKYCGFSIISAVHKCLSHLTSLNHNWKYYQYLTGFDLPLRTNREMVRVFKQLNESFNGEVSRFQTERLKSKNITEVPNGITLFKSSLSATFSRKTAEYLAKAKPALDYLNFLNGTSCPDESFWTSMLGNKGVLDVPGSFNGTEFLRIINKYKKNERKREDPSALPYYISRYQLWVTSRWKACKFVSGSCVFGVGDIAMLMQRPHLVAHKFYLNFEPAAYFCVYQKVRERSSQNIEEFDAKRYGYLPGPRLSRGESVERWFINRKS</sequence>
<comment type="pathway">
    <text evidence="2">Protein modification; protein glycosylation.</text>
</comment>
<evidence type="ECO:0000256" key="8">
    <source>
        <dbReference type="ARBA" id="ARBA00023136"/>
    </source>
</evidence>